<dbReference type="EMBL" id="LWDX02044533">
    <property type="protein sequence ID" value="OEL22728.1"/>
    <property type="molecule type" value="Genomic_DNA"/>
</dbReference>
<dbReference type="Proteomes" id="UP000095767">
    <property type="component" value="Unassembled WGS sequence"/>
</dbReference>
<dbReference type="GO" id="GO:0005886">
    <property type="term" value="C:plasma membrane"/>
    <property type="evidence" value="ECO:0007669"/>
    <property type="project" value="TreeGrafter"/>
</dbReference>
<evidence type="ECO:0000256" key="2">
    <source>
        <dbReference type="ARBA" id="ARBA00022840"/>
    </source>
</evidence>
<reference evidence="3 4" key="1">
    <citation type="submission" date="2016-09" db="EMBL/GenBank/DDBJ databases">
        <title>The draft genome of Dichanthelium oligosanthes: A C3 panicoid grass species.</title>
        <authorList>
            <person name="Studer A.J."/>
            <person name="Schnable J.C."/>
            <person name="Brutnell T.P."/>
        </authorList>
    </citation>
    <scope>NUCLEOTIDE SEQUENCE [LARGE SCALE GENOMIC DNA]</scope>
    <source>
        <strain evidence="4">cv. Kellogg 1175</strain>
        <tissue evidence="3">Leaf</tissue>
    </source>
</reference>
<sequence length="215" mass="24198">SDNDDSLVSHFISLIKKGNLVEIVDPQVMEENNIEVQEGAALAAMCTRLKGEERPTMREVEMALENLQARRKPAPHCTSSERYDVDQIAGHYNSVEDLLGKKDLPIEVDIEEASRQYTMEEELLLSASSTQESVVNFHEVKCPSNLQLQRHMQQCVTLELPFKVEKSRIQVQSQHMLRKQLKMAVPAANGDLDVPESVGLSAPKGFRLWSKSKAQ</sequence>
<dbReference type="AlphaFoldDB" id="A0A1E5VC68"/>
<comment type="caution">
    <text evidence="3">The sequence shown here is derived from an EMBL/GenBank/DDBJ whole genome shotgun (WGS) entry which is preliminary data.</text>
</comment>
<keyword evidence="4" id="KW-1185">Reference proteome</keyword>
<dbReference type="GO" id="GO:0005524">
    <property type="term" value="F:ATP binding"/>
    <property type="evidence" value="ECO:0007669"/>
    <property type="project" value="UniProtKB-KW"/>
</dbReference>
<name>A0A1E5VC68_9POAL</name>
<evidence type="ECO:0000313" key="4">
    <source>
        <dbReference type="Proteomes" id="UP000095767"/>
    </source>
</evidence>
<evidence type="ECO:0000256" key="1">
    <source>
        <dbReference type="ARBA" id="ARBA00022741"/>
    </source>
</evidence>
<proteinExistence type="predicted"/>
<dbReference type="GO" id="GO:0004674">
    <property type="term" value="F:protein serine/threonine kinase activity"/>
    <property type="evidence" value="ECO:0007669"/>
    <property type="project" value="TreeGrafter"/>
</dbReference>
<dbReference type="InterPro" id="IPR045274">
    <property type="entry name" value="WAK-like"/>
</dbReference>
<dbReference type="PANTHER" id="PTHR27005:SF10">
    <property type="entry name" value="OS08G0501500 PROTEIN"/>
    <property type="match status" value="1"/>
</dbReference>
<gene>
    <name evidence="3" type="ORF">BAE44_0016253</name>
</gene>
<organism evidence="3 4">
    <name type="scientific">Dichanthelium oligosanthes</name>
    <dbReference type="NCBI Taxonomy" id="888268"/>
    <lineage>
        <taxon>Eukaryota</taxon>
        <taxon>Viridiplantae</taxon>
        <taxon>Streptophyta</taxon>
        <taxon>Embryophyta</taxon>
        <taxon>Tracheophyta</taxon>
        <taxon>Spermatophyta</taxon>
        <taxon>Magnoliopsida</taxon>
        <taxon>Liliopsida</taxon>
        <taxon>Poales</taxon>
        <taxon>Poaceae</taxon>
        <taxon>PACMAD clade</taxon>
        <taxon>Panicoideae</taxon>
        <taxon>Panicodae</taxon>
        <taxon>Paniceae</taxon>
        <taxon>Dichantheliinae</taxon>
        <taxon>Dichanthelium</taxon>
    </lineage>
</organism>
<dbReference type="OrthoDB" id="5565328at2759"/>
<evidence type="ECO:0000313" key="3">
    <source>
        <dbReference type="EMBL" id="OEL22728.1"/>
    </source>
</evidence>
<protein>
    <submittedName>
        <fullName evidence="3">Uncharacterized protein</fullName>
    </submittedName>
</protein>
<dbReference type="PANTHER" id="PTHR27005">
    <property type="entry name" value="WALL-ASSOCIATED RECEPTOR KINASE-LIKE 21"/>
    <property type="match status" value="1"/>
</dbReference>
<keyword evidence="2" id="KW-0067">ATP-binding</keyword>
<dbReference type="STRING" id="888268.A0A1E5VC68"/>
<dbReference type="Gene3D" id="1.10.510.10">
    <property type="entry name" value="Transferase(Phosphotransferase) domain 1"/>
    <property type="match status" value="1"/>
</dbReference>
<dbReference type="GO" id="GO:0007166">
    <property type="term" value="P:cell surface receptor signaling pathway"/>
    <property type="evidence" value="ECO:0007669"/>
    <property type="project" value="InterPro"/>
</dbReference>
<accession>A0A1E5VC68</accession>
<keyword evidence="1" id="KW-0547">Nucleotide-binding</keyword>
<feature type="non-terminal residue" evidence="3">
    <location>
        <position position="1"/>
    </location>
</feature>